<dbReference type="AlphaFoldDB" id="A0ABD0YTE4"/>
<organism evidence="3 4">
    <name type="scientific">Ranatra chinensis</name>
    <dbReference type="NCBI Taxonomy" id="642074"/>
    <lineage>
        <taxon>Eukaryota</taxon>
        <taxon>Metazoa</taxon>
        <taxon>Ecdysozoa</taxon>
        <taxon>Arthropoda</taxon>
        <taxon>Hexapoda</taxon>
        <taxon>Insecta</taxon>
        <taxon>Pterygota</taxon>
        <taxon>Neoptera</taxon>
        <taxon>Paraneoptera</taxon>
        <taxon>Hemiptera</taxon>
        <taxon>Heteroptera</taxon>
        <taxon>Panheteroptera</taxon>
        <taxon>Nepomorpha</taxon>
        <taxon>Nepidae</taxon>
        <taxon>Ranatrinae</taxon>
        <taxon>Ranatra</taxon>
    </lineage>
</organism>
<feature type="region of interest" description="Disordered" evidence="2">
    <location>
        <begin position="105"/>
        <end position="126"/>
    </location>
</feature>
<feature type="coiled-coil region" evidence="1">
    <location>
        <begin position="71"/>
        <end position="102"/>
    </location>
</feature>
<proteinExistence type="predicted"/>
<comment type="caution">
    <text evidence="3">The sequence shown here is derived from an EMBL/GenBank/DDBJ whole genome shotgun (WGS) entry which is preliminary data.</text>
</comment>
<dbReference type="Proteomes" id="UP001558652">
    <property type="component" value="Unassembled WGS sequence"/>
</dbReference>
<protein>
    <submittedName>
        <fullName evidence="3">Uncharacterized protein</fullName>
    </submittedName>
</protein>
<sequence>MTEHTEPLHIPPGKDKLENIRNMSDLSLTDLEDIPHVLNTYFPQEDPWGTYLKKSKKDFLLFSDPDIDAMRKDKDEELEKLIKRKEEEAAQETEEWEKEEVAINLAKQDGIRSPEESSDSDDGTTGQALKKHFTLLLPPAKQIHSLPQTPSESAEMPDSTENLLIGIVRDGVVKWLSCPLSLVGHRIANMRACRRLCAIKLLIEIGVLYRAWGGGGEACALSGPLAQRDQCRAVHLRVCVLLGSTAFLPPSSKADLNIDPSVSLKTPEDLETARELILADNGPLGTPQSPTRKKPPHTPSIFLNTFVTLLLISSVDSPSNSTQGILSNASEAQGRVLGPLLYKYTPSVGIHSSTNTNTFDREPFPVSCKVQSHLIGESPPGLALRAAHLAVTGK</sequence>
<keyword evidence="1" id="KW-0175">Coiled coil</keyword>
<evidence type="ECO:0000256" key="1">
    <source>
        <dbReference type="SAM" id="Coils"/>
    </source>
</evidence>
<keyword evidence="4" id="KW-1185">Reference proteome</keyword>
<gene>
    <name evidence="3" type="ORF">AAG570_006231</name>
</gene>
<dbReference type="EMBL" id="JBFDAA010000002">
    <property type="protein sequence ID" value="KAL1139245.1"/>
    <property type="molecule type" value="Genomic_DNA"/>
</dbReference>
<name>A0ABD0YTE4_9HEMI</name>
<evidence type="ECO:0000256" key="2">
    <source>
        <dbReference type="SAM" id="MobiDB-lite"/>
    </source>
</evidence>
<reference evidence="3 4" key="1">
    <citation type="submission" date="2024-07" db="EMBL/GenBank/DDBJ databases">
        <title>Chromosome-level genome assembly of the water stick insect Ranatra chinensis (Heteroptera: Nepidae).</title>
        <authorList>
            <person name="Liu X."/>
        </authorList>
    </citation>
    <scope>NUCLEOTIDE SEQUENCE [LARGE SCALE GENOMIC DNA]</scope>
    <source>
        <strain evidence="3">Cailab_2021Rc</strain>
        <tissue evidence="3">Muscle</tissue>
    </source>
</reference>
<accession>A0ABD0YTE4</accession>
<evidence type="ECO:0000313" key="4">
    <source>
        <dbReference type="Proteomes" id="UP001558652"/>
    </source>
</evidence>
<evidence type="ECO:0000313" key="3">
    <source>
        <dbReference type="EMBL" id="KAL1139245.1"/>
    </source>
</evidence>